<gene>
    <name evidence="2" type="ORF">M5X16_26075</name>
    <name evidence="3" type="ORF">PC41400_11170</name>
</gene>
<name>A0A410WV19_9BACL</name>
<protein>
    <submittedName>
        <fullName evidence="3">DUF2273 domain-containing protein</fullName>
    </submittedName>
</protein>
<dbReference type="Proteomes" id="UP001527202">
    <property type="component" value="Unassembled WGS sequence"/>
</dbReference>
<dbReference type="EMBL" id="JAMDMJ010000040">
    <property type="protein sequence ID" value="MCY9599233.1"/>
    <property type="molecule type" value="Genomic_DNA"/>
</dbReference>
<dbReference type="AlphaFoldDB" id="A0A410WV19"/>
<evidence type="ECO:0000256" key="1">
    <source>
        <dbReference type="SAM" id="Phobius"/>
    </source>
</evidence>
<dbReference type="OrthoDB" id="1798631at2"/>
<proteinExistence type="predicted"/>
<reference evidence="2 5" key="2">
    <citation type="submission" date="2022-05" db="EMBL/GenBank/DDBJ databases">
        <title>Genome Sequencing of Bee-Associated Microbes.</title>
        <authorList>
            <person name="Dunlap C."/>
        </authorList>
    </citation>
    <scope>NUCLEOTIDE SEQUENCE [LARGE SCALE GENOMIC DNA]</scope>
    <source>
        <strain evidence="2 5">NRRL B-23120</strain>
    </source>
</reference>
<dbReference type="GeneID" id="95375366"/>
<dbReference type="InterPro" id="IPR018730">
    <property type="entry name" value="DUF2273"/>
</dbReference>
<accession>A0A410WV19</accession>
<dbReference type="Pfam" id="PF10031">
    <property type="entry name" value="DUF2273"/>
    <property type="match status" value="1"/>
</dbReference>
<dbReference type="EMBL" id="CP026520">
    <property type="protein sequence ID" value="QAV18194.1"/>
    <property type="molecule type" value="Genomic_DNA"/>
</dbReference>
<organism evidence="3 4">
    <name type="scientific">Paenibacillus chitinolyticus</name>
    <dbReference type="NCBI Taxonomy" id="79263"/>
    <lineage>
        <taxon>Bacteria</taxon>
        <taxon>Bacillati</taxon>
        <taxon>Bacillota</taxon>
        <taxon>Bacilli</taxon>
        <taxon>Bacillales</taxon>
        <taxon>Paenibacillaceae</taxon>
        <taxon>Paenibacillus</taxon>
    </lineage>
</organism>
<keyword evidence="1" id="KW-1133">Transmembrane helix</keyword>
<evidence type="ECO:0000313" key="5">
    <source>
        <dbReference type="Proteomes" id="UP001527202"/>
    </source>
</evidence>
<dbReference type="KEGG" id="pchi:PC41400_11170"/>
<dbReference type="Proteomes" id="UP000288943">
    <property type="component" value="Chromosome"/>
</dbReference>
<reference evidence="3 4" key="1">
    <citation type="submission" date="2018-01" db="EMBL/GenBank/DDBJ databases">
        <title>The whole genome sequencing and assembly of Paenibacillus chitinolyticus KCCM 41400 strain.</title>
        <authorList>
            <person name="Kim J.-Y."/>
            <person name="Park M.-K."/>
            <person name="Lee Y.-J."/>
            <person name="Yi H."/>
            <person name="Bahn Y.-S."/>
            <person name="Kim J.F."/>
            <person name="Lee D.-W."/>
        </authorList>
    </citation>
    <scope>NUCLEOTIDE SEQUENCE [LARGE SCALE GENOMIC DNA]</scope>
    <source>
        <strain evidence="3 4">KCCM 41400</strain>
    </source>
</reference>
<dbReference type="RefSeq" id="WP_042228629.1">
    <property type="nucleotide sequence ID" value="NZ_BQWH01000008.1"/>
</dbReference>
<keyword evidence="1" id="KW-0812">Transmembrane</keyword>
<sequence length="76" mass="9078">MWRKLWQEHPGTITGGGAGLVLGLVYLFFGFWNMLIFAFIVFLGYYIGKKVDRGEDLLLPFQNLWQFLTQKWRMFR</sequence>
<keyword evidence="1" id="KW-0472">Membrane</keyword>
<keyword evidence="5" id="KW-1185">Reference proteome</keyword>
<feature type="transmembrane region" description="Helical" evidence="1">
    <location>
        <begin position="20"/>
        <end position="47"/>
    </location>
</feature>
<evidence type="ECO:0000313" key="4">
    <source>
        <dbReference type="Proteomes" id="UP000288943"/>
    </source>
</evidence>
<evidence type="ECO:0000313" key="3">
    <source>
        <dbReference type="EMBL" id="QAV18194.1"/>
    </source>
</evidence>
<evidence type="ECO:0000313" key="2">
    <source>
        <dbReference type="EMBL" id="MCY9599233.1"/>
    </source>
</evidence>